<reference evidence="2" key="2">
    <citation type="journal article" date="2017" name="Nat. Plants">
        <title>The Aegilops tauschii genome reveals multiple impacts of transposons.</title>
        <authorList>
            <person name="Zhao G."/>
            <person name="Zou C."/>
            <person name="Li K."/>
            <person name="Wang K."/>
            <person name="Li T."/>
            <person name="Gao L."/>
            <person name="Zhang X."/>
            <person name="Wang H."/>
            <person name="Yang Z."/>
            <person name="Liu X."/>
            <person name="Jiang W."/>
            <person name="Mao L."/>
            <person name="Kong X."/>
            <person name="Jiao Y."/>
            <person name="Jia J."/>
        </authorList>
    </citation>
    <scope>NUCLEOTIDE SEQUENCE [LARGE SCALE GENOMIC DNA]</scope>
    <source>
        <strain evidence="2">cv. AL8/78</strain>
    </source>
</reference>
<keyword evidence="2" id="KW-1185">Reference proteome</keyword>
<protein>
    <submittedName>
        <fullName evidence="1">Uncharacterized protein</fullName>
    </submittedName>
</protein>
<dbReference type="Gramene" id="AET6Gv20793500.9">
    <property type="protein sequence ID" value="AET6Gv20793500.9"/>
    <property type="gene ID" value="AET6Gv20793500"/>
</dbReference>
<dbReference type="EnsemblPlants" id="AET6Gv20793500.6">
    <property type="protein sequence ID" value="AET6Gv20793500.6"/>
    <property type="gene ID" value="AET6Gv20793500"/>
</dbReference>
<evidence type="ECO:0000313" key="2">
    <source>
        <dbReference type="Proteomes" id="UP000015105"/>
    </source>
</evidence>
<reference evidence="1" key="4">
    <citation type="submission" date="2019-03" db="UniProtKB">
        <authorList>
            <consortium name="EnsemblPlants"/>
        </authorList>
    </citation>
    <scope>IDENTIFICATION</scope>
</reference>
<dbReference type="Gramene" id="AET6Gv20793500.4">
    <property type="protein sequence ID" value="AET6Gv20793500.4"/>
    <property type="gene ID" value="AET6Gv20793500"/>
</dbReference>
<reference evidence="1" key="3">
    <citation type="journal article" date="2017" name="Nature">
        <title>Genome sequence of the progenitor of the wheat D genome Aegilops tauschii.</title>
        <authorList>
            <person name="Luo M.C."/>
            <person name="Gu Y.Q."/>
            <person name="Puiu D."/>
            <person name="Wang H."/>
            <person name="Twardziok S.O."/>
            <person name="Deal K.R."/>
            <person name="Huo N."/>
            <person name="Zhu T."/>
            <person name="Wang L."/>
            <person name="Wang Y."/>
            <person name="McGuire P.E."/>
            <person name="Liu S."/>
            <person name="Long H."/>
            <person name="Ramasamy R.K."/>
            <person name="Rodriguez J.C."/>
            <person name="Van S.L."/>
            <person name="Yuan L."/>
            <person name="Wang Z."/>
            <person name="Xia Z."/>
            <person name="Xiao L."/>
            <person name="Anderson O.D."/>
            <person name="Ouyang S."/>
            <person name="Liang Y."/>
            <person name="Zimin A.V."/>
            <person name="Pertea G."/>
            <person name="Qi P."/>
            <person name="Bennetzen J.L."/>
            <person name="Dai X."/>
            <person name="Dawson M.W."/>
            <person name="Muller H.G."/>
            <person name="Kugler K."/>
            <person name="Rivarola-Duarte L."/>
            <person name="Spannagl M."/>
            <person name="Mayer K.F.X."/>
            <person name="Lu F.H."/>
            <person name="Bevan M.W."/>
            <person name="Leroy P."/>
            <person name="Li P."/>
            <person name="You F.M."/>
            <person name="Sun Q."/>
            <person name="Liu Z."/>
            <person name="Lyons E."/>
            <person name="Wicker T."/>
            <person name="Salzberg S.L."/>
            <person name="Devos K.M."/>
            <person name="Dvorak J."/>
        </authorList>
    </citation>
    <scope>NUCLEOTIDE SEQUENCE [LARGE SCALE GENOMIC DNA]</scope>
    <source>
        <strain evidence="1">cv. AL8/78</strain>
    </source>
</reference>
<reference evidence="2" key="1">
    <citation type="journal article" date="2014" name="Science">
        <title>Ancient hybridizations among the ancestral genomes of bread wheat.</title>
        <authorList>
            <consortium name="International Wheat Genome Sequencing Consortium,"/>
            <person name="Marcussen T."/>
            <person name="Sandve S.R."/>
            <person name="Heier L."/>
            <person name="Spannagl M."/>
            <person name="Pfeifer M."/>
            <person name="Jakobsen K.S."/>
            <person name="Wulff B.B."/>
            <person name="Steuernagel B."/>
            <person name="Mayer K.F."/>
            <person name="Olsen O.A."/>
        </authorList>
    </citation>
    <scope>NUCLEOTIDE SEQUENCE [LARGE SCALE GENOMIC DNA]</scope>
    <source>
        <strain evidence="2">cv. AL8/78</strain>
    </source>
</reference>
<dbReference type="EnsemblPlants" id="AET6Gv20793500.9">
    <property type="protein sequence ID" value="AET6Gv20793500.9"/>
    <property type="gene ID" value="AET6Gv20793500"/>
</dbReference>
<proteinExistence type="predicted"/>
<dbReference type="EnsemblPlants" id="AET6Gv20793500.3">
    <property type="protein sequence ID" value="AET6Gv20793500.3"/>
    <property type="gene ID" value="AET6Gv20793500"/>
</dbReference>
<evidence type="ECO:0000313" key="1">
    <source>
        <dbReference type="EnsemblPlants" id="AET6Gv20793500.6"/>
    </source>
</evidence>
<dbReference type="EnsemblPlants" id="AET6Gv20793500.1">
    <property type="protein sequence ID" value="AET6Gv20793500.1"/>
    <property type="gene ID" value="AET6Gv20793500"/>
</dbReference>
<dbReference type="Gramene" id="AET6Gv20793500.3">
    <property type="protein sequence ID" value="AET6Gv20793500.3"/>
    <property type="gene ID" value="AET6Gv20793500"/>
</dbReference>
<dbReference type="EnsemblPlants" id="AET6Gv20793500.4">
    <property type="protein sequence ID" value="AET6Gv20793500.4"/>
    <property type="gene ID" value="AET6Gv20793500"/>
</dbReference>
<name>A0A453PNL3_AEGTS</name>
<sequence length="89" mass="10066">MFIYISTKTTNDVAHVPYLLISIKKLKLELSNSNAKGINKIFTQNSEVPLGQAEQGKKEKGNDQPMQTIFLRGNQCKLLTHCKSINVRF</sequence>
<organism evidence="1 2">
    <name type="scientific">Aegilops tauschii subsp. strangulata</name>
    <name type="common">Goatgrass</name>
    <dbReference type="NCBI Taxonomy" id="200361"/>
    <lineage>
        <taxon>Eukaryota</taxon>
        <taxon>Viridiplantae</taxon>
        <taxon>Streptophyta</taxon>
        <taxon>Embryophyta</taxon>
        <taxon>Tracheophyta</taxon>
        <taxon>Spermatophyta</taxon>
        <taxon>Magnoliopsida</taxon>
        <taxon>Liliopsida</taxon>
        <taxon>Poales</taxon>
        <taxon>Poaceae</taxon>
        <taxon>BOP clade</taxon>
        <taxon>Pooideae</taxon>
        <taxon>Triticodae</taxon>
        <taxon>Triticeae</taxon>
        <taxon>Triticinae</taxon>
        <taxon>Aegilops</taxon>
    </lineage>
</organism>
<dbReference type="AlphaFoldDB" id="A0A453PNL3"/>
<dbReference type="Proteomes" id="UP000015105">
    <property type="component" value="Chromosome 6D"/>
</dbReference>
<accession>A0A453PNL3</accession>
<reference evidence="1" key="5">
    <citation type="journal article" date="2021" name="G3 (Bethesda)">
        <title>Aegilops tauschii genome assembly Aet v5.0 features greater sequence contiguity and improved annotation.</title>
        <authorList>
            <person name="Wang L."/>
            <person name="Zhu T."/>
            <person name="Rodriguez J.C."/>
            <person name="Deal K.R."/>
            <person name="Dubcovsky J."/>
            <person name="McGuire P.E."/>
            <person name="Lux T."/>
            <person name="Spannagl M."/>
            <person name="Mayer K.F.X."/>
            <person name="Baldrich P."/>
            <person name="Meyers B.C."/>
            <person name="Huo N."/>
            <person name="Gu Y.Q."/>
            <person name="Zhou H."/>
            <person name="Devos K.M."/>
            <person name="Bennetzen J.L."/>
            <person name="Unver T."/>
            <person name="Budak H."/>
            <person name="Gulick P.J."/>
            <person name="Galiba G."/>
            <person name="Kalapos B."/>
            <person name="Nelson D.R."/>
            <person name="Li P."/>
            <person name="You F.M."/>
            <person name="Luo M.C."/>
            <person name="Dvorak J."/>
        </authorList>
    </citation>
    <scope>NUCLEOTIDE SEQUENCE [LARGE SCALE GENOMIC DNA]</scope>
    <source>
        <strain evidence="1">cv. AL8/78</strain>
    </source>
</reference>
<dbReference type="EnsemblPlants" id="AET6Gv20793500.8">
    <property type="protein sequence ID" value="AET6Gv20793500.8"/>
    <property type="gene ID" value="AET6Gv20793500"/>
</dbReference>
<dbReference type="Gramene" id="AET6Gv20793500.1">
    <property type="protein sequence ID" value="AET6Gv20793500.1"/>
    <property type="gene ID" value="AET6Gv20793500"/>
</dbReference>
<dbReference type="Gramene" id="AET6Gv20793500.8">
    <property type="protein sequence ID" value="AET6Gv20793500.8"/>
    <property type="gene ID" value="AET6Gv20793500"/>
</dbReference>
<dbReference type="Gramene" id="AET6Gv20793500.6">
    <property type="protein sequence ID" value="AET6Gv20793500.6"/>
    <property type="gene ID" value="AET6Gv20793500"/>
</dbReference>